<dbReference type="EMBL" id="BAAAWD010000016">
    <property type="protein sequence ID" value="GAA3027272.1"/>
    <property type="molecule type" value="Genomic_DNA"/>
</dbReference>
<organism evidence="2 3">
    <name type="scientific">Streptosporangium longisporum</name>
    <dbReference type="NCBI Taxonomy" id="46187"/>
    <lineage>
        <taxon>Bacteria</taxon>
        <taxon>Bacillati</taxon>
        <taxon>Actinomycetota</taxon>
        <taxon>Actinomycetes</taxon>
        <taxon>Streptosporangiales</taxon>
        <taxon>Streptosporangiaceae</taxon>
        <taxon>Streptosporangium</taxon>
    </lineage>
</organism>
<evidence type="ECO:0000313" key="2">
    <source>
        <dbReference type="EMBL" id="GAA3027272.1"/>
    </source>
</evidence>
<gene>
    <name evidence="2" type="ORF">GCM10017559_61730</name>
</gene>
<protein>
    <submittedName>
        <fullName evidence="2">Uncharacterized protein</fullName>
    </submittedName>
</protein>
<sequence>MTGPPVIVEHLPGKHDQKKHGNWTGKKAGGAPRSQSAAKAEPIKAEDRVQLPDGSTGRVITILPTGQAAVLRDDGSASVHDVGDLAHEKTVSDKERAAAQARAPVRKKATPKHTSVEDWADKGGVIDGGTRTGRGDWRLLNIWKEQGFDGLPRIADEDELDDEVAAGGLEMWRGVGGNSRQDVEAFADQFRTGDEPFPGLGMYGNGTYFAPDAKMAHAFARGGGSKHGAVMRSVLRRDAKVIDYDDLLSRAAAQGDDDVDPRVRDAMSDPGRLAAMFGYDAITVGGQKGAKPREVVVVNRTALSISPQLREPQE</sequence>
<evidence type="ECO:0000313" key="3">
    <source>
        <dbReference type="Proteomes" id="UP001499930"/>
    </source>
</evidence>
<proteinExistence type="predicted"/>
<comment type="caution">
    <text evidence="2">The sequence shown here is derived from an EMBL/GenBank/DDBJ whole genome shotgun (WGS) entry which is preliminary data.</text>
</comment>
<keyword evidence="3" id="KW-1185">Reference proteome</keyword>
<dbReference type="RefSeq" id="WP_344901947.1">
    <property type="nucleotide sequence ID" value="NZ_BAAAWD010000016.1"/>
</dbReference>
<reference evidence="3" key="1">
    <citation type="journal article" date="2019" name="Int. J. Syst. Evol. Microbiol.">
        <title>The Global Catalogue of Microorganisms (GCM) 10K type strain sequencing project: providing services to taxonomists for standard genome sequencing and annotation.</title>
        <authorList>
            <consortium name="The Broad Institute Genomics Platform"/>
            <consortium name="The Broad Institute Genome Sequencing Center for Infectious Disease"/>
            <person name="Wu L."/>
            <person name="Ma J."/>
        </authorList>
    </citation>
    <scope>NUCLEOTIDE SEQUENCE [LARGE SCALE GENOMIC DNA]</scope>
    <source>
        <strain evidence="3">JCM 3106</strain>
    </source>
</reference>
<evidence type="ECO:0000256" key="1">
    <source>
        <dbReference type="SAM" id="MobiDB-lite"/>
    </source>
</evidence>
<accession>A0ABP6L457</accession>
<dbReference type="Proteomes" id="UP001499930">
    <property type="component" value="Unassembled WGS sequence"/>
</dbReference>
<feature type="region of interest" description="Disordered" evidence="1">
    <location>
        <begin position="1"/>
        <end position="52"/>
    </location>
</feature>
<name>A0ABP6L457_9ACTN</name>
<feature type="compositionally biased region" description="Basic and acidic residues" evidence="1">
    <location>
        <begin position="41"/>
        <end position="50"/>
    </location>
</feature>
<feature type="region of interest" description="Disordered" evidence="1">
    <location>
        <begin position="91"/>
        <end position="123"/>
    </location>
</feature>